<dbReference type="InParanoid" id="A0A067PGS1"/>
<comment type="similarity">
    <text evidence="1">Belongs to the BCP1 family.</text>
</comment>
<dbReference type="HOGENOM" id="CLU_1518076_0_0_1"/>
<dbReference type="InterPro" id="IPR025602">
    <property type="entry name" value="BCP1_family"/>
</dbReference>
<proteinExistence type="inferred from homology"/>
<dbReference type="Pfam" id="PF13862">
    <property type="entry name" value="BCCIP"/>
    <property type="match status" value="1"/>
</dbReference>
<name>A0A067PGS1_9AGAM</name>
<accession>A0A067PGS1</accession>
<dbReference type="AlphaFoldDB" id="A0A067PGS1"/>
<organism evidence="2 3">
    <name type="scientific">Jaapia argillacea MUCL 33604</name>
    <dbReference type="NCBI Taxonomy" id="933084"/>
    <lineage>
        <taxon>Eukaryota</taxon>
        <taxon>Fungi</taxon>
        <taxon>Dikarya</taxon>
        <taxon>Basidiomycota</taxon>
        <taxon>Agaricomycotina</taxon>
        <taxon>Agaricomycetes</taxon>
        <taxon>Agaricomycetidae</taxon>
        <taxon>Jaapiales</taxon>
        <taxon>Jaapiaceae</taxon>
        <taxon>Jaapia</taxon>
    </lineage>
</organism>
<dbReference type="GO" id="GO:0005634">
    <property type="term" value="C:nucleus"/>
    <property type="evidence" value="ECO:0007669"/>
    <property type="project" value="TreeGrafter"/>
</dbReference>
<gene>
    <name evidence="2" type="ORF">JAAARDRAFT_442743</name>
</gene>
<protein>
    <submittedName>
        <fullName evidence="2">Uncharacterized protein</fullName>
    </submittedName>
</protein>
<dbReference type="OrthoDB" id="27543at2759"/>
<sequence length="177" mass="19826">MDGREGDPYAFLTVLSMALYQEHPSTQALTIPLFSKSRITSPSFRTTLHSFLDPNANASQHMGVALSERLINMPVQIVPHMYRMLVDEIKWAIDDTLTHLLFISRTYTLTQEVVQVFHSQPNPSSPKNKSKKLRSSLRSGAEGEDFGLELSTKVMLVPADKFEGLMRELGEVYVVGG</sequence>
<evidence type="ECO:0000313" key="3">
    <source>
        <dbReference type="Proteomes" id="UP000027265"/>
    </source>
</evidence>
<evidence type="ECO:0000256" key="1">
    <source>
        <dbReference type="ARBA" id="ARBA00006781"/>
    </source>
</evidence>
<dbReference type="PANTHER" id="PTHR13261">
    <property type="entry name" value="BRCA2 AND CDKN1A INTERACTING PROTEIN"/>
    <property type="match status" value="1"/>
</dbReference>
<dbReference type="PANTHER" id="PTHR13261:SF0">
    <property type="entry name" value="BRCA2 AND CDKN1A-INTERACTING PROTEIN"/>
    <property type="match status" value="1"/>
</dbReference>
<dbReference type="EMBL" id="KL197736">
    <property type="protein sequence ID" value="KDQ53020.1"/>
    <property type="molecule type" value="Genomic_DNA"/>
</dbReference>
<dbReference type="FunCoup" id="A0A067PGS1">
    <property type="interactions" value="746"/>
</dbReference>
<dbReference type="STRING" id="933084.A0A067PGS1"/>
<keyword evidence="3" id="KW-1185">Reference proteome</keyword>
<reference evidence="3" key="1">
    <citation type="journal article" date="2014" name="Proc. Natl. Acad. Sci. U.S.A.">
        <title>Extensive sampling of basidiomycete genomes demonstrates inadequacy of the white-rot/brown-rot paradigm for wood decay fungi.</title>
        <authorList>
            <person name="Riley R."/>
            <person name="Salamov A.A."/>
            <person name="Brown D.W."/>
            <person name="Nagy L.G."/>
            <person name="Floudas D."/>
            <person name="Held B.W."/>
            <person name="Levasseur A."/>
            <person name="Lombard V."/>
            <person name="Morin E."/>
            <person name="Otillar R."/>
            <person name="Lindquist E.A."/>
            <person name="Sun H."/>
            <person name="LaButti K.M."/>
            <person name="Schmutz J."/>
            <person name="Jabbour D."/>
            <person name="Luo H."/>
            <person name="Baker S.E."/>
            <person name="Pisabarro A.G."/>
            <person name="Walton J.D."/>
            <person name="Blanchette R.A."/>
            <person name="Henrissat B."/>
            <person name="Martin F."/>
            <person name="Cullen D."/>
            <person name="Hibbett D.S."/>
            <person name="Grigoriev I.V."/>
        </authorList>
    </citation>
    <scope>NUCLEOTIDE SEQUENCE [LARGE SCALE GENOMIC DNA]</scope>
    <source>
        <strain evidence="3">MUCL 33604</strain>
    </source>
</reference>
<dbReference type="Proteomes" id="UP000027265">
    <property type="component" value="Unassembled WGS sequence"/>
</dbReference>
<evidence type="ECO:0000313" key="2">
    <source>
        <dbReference type="EMBL" id="KDQ53020.1"/>
    </source>
</evidence>